<protein>
    <submittedName>
        <fullName evidence="6">Maturation protein</fullName>
    </submittedName>
</protein>
<keyword evidence="3" id="KW-1175">Viral attachment to host cell pilus</keyword>
<evidence type="ECO:0000256" key="3">
    <source>
        <dbReference type="ARBA" id="ARBA00023104"/>
    </source>
</evidence>
<keyword evidence="2" id="KW-1161">Viral attachment to host cell</keyword>
<dbReference type="InterPro" id="IPR005563">
    <property type="entry name" value="A_protein"/>
</dbReference>
<evidence type="ECO:0000256" key="2">
    <source>
        <dbReference type="ARBA" id="ARBA00022804"/>
    </source>
</evidence>
<evidence type="ECO:0000256" key="4">
    <source>
        <dbReference type="ARBA" id="ARBA00023296"/>
    </source>
</evidence>
<comment type="similarity">
    <text evidence="5">Belongs to the Leviviricetes maturation protein family.</text>
</comment>
<dbReference type="Pfam" id="PF03863">
    <property type="entry name" value="Phage_mat-A"/>
    <property type="match status" value="1"/>
</dbReference>
<dbReference type="EMBL" id="BK014071">
    <property type="protein sequence ID" value="DAD52324.1"/>
    <property type="molecule type" value="Genomic_RNA"/>
</dbReference>
<reference evidence="6" key="1">
    <citation type="submission" date="2020-09" db="EMBL/GenBank/DDBJ databases">
        <title>Leviviricetes taxonomy.</title>
        <authorList>
            <person name="Stockdale S.R."/>
            <person name="Callanan J."/>
            <person name="Adriaenssens E.M."/>
            <person name="Kuhn J.H."/>
            <person name="Rumnieks J."/>
            <person name="Shkoporov A."/>
            <person name="Draper L.A."/>
            <person name="Ross P."/>
            <person name="Hill C."/>
        </authorList>
    </citation>
    <scope>NUCLEOTIDE SEQUENCE</scope>
</reference>
<dbReference type="GO" id="GO:0039666">
    <property type="term" value="P:virion attachment to host cell pilus"/>
    <property type="evidence" value="ECO:0007669"/>
    <property type="project" value="UniProtKB-KW"/>
</dbReference>
<organism evidence="6 7">
    <name type="scientific">ssRNA phage SRR6960803_14</name>
    <dbReference type="NCBI Taxonomy" id="2786617"/>
    <lineage>
        <taxon>Viruses</taxon>
        <taxon>Riboviria</taxon>
        <taxon>Orthornavirae</taxon>
        <taxon>Lenarviricota</taxon>
        <taxon>Leviviricetes</taxon>
        <taxon>Timlovirales</taxon>
        <taxon>Steitzviridae</taxon>
        <taxon>Fudhoevirus</taxon>
        <taxon>Fudhoevirus lutenecus</taxon>
    </lineage>
</organism>
<gene>
    <name evidence="6" type="primary">SRR6960803_14_1</name>
</gene>
<keyword evidence="7" id="KW-1185">Reference proteome</keyword>
<dbReference type="KEGG" id="vg:80399882"/>
<evidence type="ECO:0000313" key="7">
    <source>
        <dbReference type="Proteomes" id="UP000677639"/>
    </source>
</evidence>
<keyword evidence="4" id="KW-1160">Virus entry into host cell</keyword>
<evidence type="ECO:0000256" key="1">
    <source>
        <dbReference type="ARBA" id="ARBA00022581"/>
    </source>
</evidence>
<keyword evidence="1" id="KW-0945">Host-virus interaction</keyword>
<name>A0A8S5L4H4_9VIRU</name>
<sequence length="457" mass="52478">MAFKQFTLENVEPLILGLSSLQKSDPKEYSKVLKTLYKLPRYRSRVIPYQNPMMELRFTLDWWHKTLGYLYKTQYPWGSFRTFADSKEKCWDYVRNRSYDQEAFGRLDDTGSEFLRTLVRWHNHVYVNYDQWEVPDYSSIYRRHGYGPIGCNPPSFLNDGIQVTSPTADVPPEDYDISSWGPTAFARFKPAKPTISLANFIGESRDLPRLLKARVEGLKTISDWWLAVKFGWEPLLADIKSMIHFVDKMNEQIEFFLNNAGKPIRRGGKVTVSKTVDLVYDSSGAATDAGITTRLNGRFYPTNYGQCRTTITRKLERSIVFNGTFVYWFNGKPPDRTTLALKLAGLEVTPQVVWNLIPWSWLIDWFTNLGDLIDNIKTEVADQQLAKYAYITSKCDRSYTFAGTDGYNSAAITRSFESMRRCYVHPFGLSATSQLTLRQASILAALGISRNPKTVGQ</sequence>
<dbReference type="Proteomes" id="UP000677639">
    <property type="component" value="Segment"/>
</dbReference>
<evidence type="ECO:0000313" key="6">
    <source>
        <dbReference type="EMBL" id="DAD52324.1"/>
    </source>
</evidence>
<evidence type="ECO:0000256" key="5">
    <source>
        <dbReference type="ARBA" id="ARBA00035110"/>
    </source>
</evidence>
<proteinExistence type="inferred from homology"/>
<keyword evidence="3" id="KW-0946">Virion</keyword>
<dbReference type="RefSeq" id="YP_010771482.1">
    <property type="nucleotide sequence ID" value="NC_074296.1"/>
</dbReference>
<dbReference type="GeneID" id="80399882"/>
<accession>A0A8S5L4H4</accession>